<keyword evidence="4" id="KW-0560">Oxidoreductase</keyword>
<accession>A0A1H1J1F9</accession>
<comment type="similarity">
    <text evidence="8">Belongs to the peroxiredoxin family. BCP/PrxQ subfamily.</text>
</comment>
<dbReference type="InterPro" id="IPR050924">
    <property type="entry name" value="Peroxiredoxin_BCP/PrxQ"/>
</dbReference>
<evidence type="ECO:0000256" key="9">
    <source>
        <dbReference type="ARBA" id="ARBA00049091"/>
    </source>
</evidence>
<name>A0A1H1J1F9_NATTX</name>
<evidence type="ECO:0000256" key="2">
    <source>
        <dbReference type="ARBA" id="ARBA00022559"/>
    </source>
</evidence>
<evidence type="ECO:0000313" key="13">
    <source>
        <dbReference type="Proteomes" id="UP000198848"/>
    </source>
</evidence>
<dbReference type="SUPFAM" id="SSF52833">
    <property type="entry name" value="Thioredoxin-like"/>
    <property type="match status" value="1"/>
</dbReference>
<feature type="domain" description="Thioredoxin" evidence="11">
    <location>
        <begin position="3"/>
        <end position="152"/>
    </location>
</feature>
<proteinExistence type="inferred from homology"/>
<dbReference type="InterPro" id="IPR000866">
    <property type="entry name" value="AhpC/TSA"/>
</dbReference>
<evidence type="ECO:0000256" key="5">
    <source>
        <dbReference type="ARBA" id="ARBA00023157"/>
    </source>
</evidence>
<reference evidence="13" key="1">
    <citation type="submission" date="2016-10" db="EMBL/GenBank/DDBJ databases">
        <authorList>
            <person name="Varghese N."/>
            <person name="Submissions S."/>
        </authorList>
    </citation>
    <scope>NUCLEOTIDE SEQUENCE [LARGE SCALE GENOMIC DNA]</scope>
    <source>
        <strain evidence="13">DSM 24767</strain>
    </source>
</reference>
<dbReference type="GO" id="GO:0008379">
    <property type="term" value="F:thioredoxin peroxidase activity"/>
    <property type="evidence" value="ECO:0007669"/>
    <property type="project" value="TreeGrafter"/>
</dbReference>
<dbReference type="Gene3D" id="3.40.30.10">
    <property type="entry name" value="Glutaredoxin"/>
    <property type="match status" value="1"/>
</dbReference>
<dbReference type="EC" id="1.11.1.24" evidence="1"/>
<protein>
    <recommendedName>
        <fullName evidence="1">thioredoxin-dependent peroxiredoxin</fullName>
        <ecNumber evidence="1">1.11.1.24</ecNumber>
    </recommendedName>
    <alternativeName>
        <fullName evidence="7">Thioredoxin peroxidase</fullName>
    </alternativeName>
</protein>
<evidence type="ECO:0000256" key="6">
    <source>
        <dbReference type="ARBA" id="ARBA00023284"/>
    </source>
</evidence>
<dbReference type="Proteomes" id="UP000198848">
    <property type="component" value="Unassembled WGS sequence"/>
</dbReference>
<dbReference type="InterPro" id="IPR013766">
    <property type="entry name" value="Thioredoxin_domain"/>
</dbReference>
<dbReference type="EMBL" id="FNLC01000007">
    <property type="protein sequence ID" value="SDR43805.1"/>
    <property type="molecule type" value="Genomic_DNA"/>
</dbReference>
<dbReference type="STRING" id="1095778.SAMN04489842_4010"/>
<evidence type="ECO:0000259" key="11">
    <source>
        <dbReference type="PROSITE" id="PS51352"/>
    </source>
</evidence>
<organism evidence="12 13">
    <name type="scientific">Natronobacterium texcoconense</name>
    <dbReference type="NCBI Taxonomy" id="1095778"/>
    <lineage>
        <taxon>Archaea</taxon>
        <taxon>Methanobacteriati</taxon>
        <taxon>Methanobacteriota</taxon>
        <taxon>Stenosarchaea group</taxon>
        <taxon>Halobacteria</taxon>
        <taxon>Halobacteriales</taxon>
        <taxon>Natrialbaceae</taxon>
        <taxon>Natronobacterium</taxon>
    </lineage>
</organism>
<keyword evidence="5" id="KW-1015">Disulfide bond</keyword>
<sequence>MTLEEGANAPTVTARNQDGETITLEFEEPTVLYFYPRDDTPGCTIEANQFQRERETYRDAGVAIYGVSTDDVDSHQDFCEQEGLEFDLLADPDEEIADAFDVEKRETDAGPAPTERTTFFLADGEVEAVYEDVDPDGHARDVLLEAMDEGIVTLPE</sequence>
<evidence type="ECO:0000313" key="12">
    <source>
        <dbReference type="EMBL" id="SDR43805.1"/>
    </source>
</evidence>
<gene>
    <name evidence="12" type="ORF">SAMN04489842_4010</name>
</gene>
<comment type="catalytic activity">
    <reaction evidence="9">
        <text>a hydroperoxide + [thioredoxin]-dithiol = an alcohol + [thioredoxin]-disulfide + H2O</text>
        <dbReference type="Rhea" id="RHEA:62620"/>
        <dbReference type="Rhea" id="RHEA-COMP:10698"/>
        <dbReference type="Rhea" id="RHEA-COMP:10700"/>
        <dbReference type="ChEBI" id="CHEBI:15377"/>
        <dbReference type="ChEBI" id="CHEBI:29950"/>
        <dbReference type="ChEBI" id="CHEBI:30879"/>
        <dbReference type="ChEBI" id="CHEBI:35924"/>
        <dbReference type="ChEBI" id="CHEBI:50058"/>
        <dbReference type="EC" id="1.11.1.24"/>
    </reaction>
</comment>
<feature type="region of interest" description="Disordered" evidence="10">
    <location>
        <begin position="1"/>
        <end position="21"/>
    </location>
</feature>
<dbReference type="GO" id="GO:0005737">
    <property type="term" value="C:cytoplasm"/>
    <property type="evidence" value="ECO:0007669"/>
    <property type="project" value="TreeGrafter"/>
</dbReference>
<keyword evidence="13" id="KW-1185">Reference proteome</keyword>
<evidence type="ECO:0000256" key="3">
    <source>
        <dbReference type="ARBA" id="ARBA00022862"/>
    </source>
</evidence>
<dbReference type="PANTHER" id="PTHR42801">
    <property type="entry name" value="THIOREDOXIN-DEPENDENT PEROXIDE REDUCTASE"/>
    <property type="match status" value="1"/>
</dbReference>
<evidence type="ECO:0000256" key="1">
    <source>
        <dbReference type="ARBA" id="ARBA00013017"/>
    </source>
</evidence>
<dbReference type="CDD" id="cd03017">
    <property type="entry name" value="PRX_BCP"/>
    <property type="match status" value="1"/>
</dbReference>
<evidence type="ECO:0000256" key="7">
    <source>
        <dbReference type="ARBA" id="ARBA00032824"/>
    </source>
</evidence>
<dbReference type="GO" id="GO:0034599">
    <property type="term" value="P:cellular response to oxidative stress"/>
    <property type="evidence" value="ECO:0007669"/>
    <property type="project" value="TreeGrafter"/>
</dbReference>
<evidence type="ECO:0000256" key="4">
    <source>
        <dbReference type="ARBA" id="ARBA00023002"/>
    </source>
</evidence>
<evidence type="ECO:0000256" key="10">
    <source>
        <dbReference type="SAM" id="MobiDB-lite"/>
    </source>
</evidence>
<keyword evidence="6" id="KW-0676">Redox-active center</keyword>
<dbReference type="PANTHER" id="PTHR42801:SF4">
    <property type="entry name" value="AHPC_TSA FAMILY PROTEIN"/>
    <property type="match status" value="1"/>
</dbReference>
<dbReference type="PROSITE" id="PS51352">
    <property type="entry name" value="THIOREDOXIN_2"/>
    <property type="match status" value="1"/>
</dbReference>
<dbReference type="Pfam" id="PF00578">
    <property type="entry name" value="AhpC-TSA"/>
    <property type="match status" value="1"/>
</dbReference>
<dbReference type="GO" id="GO:0045454">
    <property type="term" value="P:cell redox homeostasis"/>
    <property type="evidence" value="ECO:0007669"/>
    <property type="project" value="TreeGrafter"/>
</dbReference>
<dbReference type="InterPro" id="IPR036249">
    <property type="entry name" value="Thioredoxin-like_sf"/>
</dbReference>
<keyword evidence="2" id="KW-0575">Peroxidase</keyword>
<dbReference type="RefSeq" id="WP_090385878.1">
    <property type="nucleotide sequence ID" value="NZ_FNLC01000007.1"/>
</dbReference>
<dbReference type="AlphaFoldDB" id="A0A1H1J1F9"/>
<dbReference type="OrthoDB" id="145578at2157"/>
<evidence type="ECO:0000256" key="8">
    <source>
        <dbReference type="ARBA" id="ARBA00038489"/>
    </source>
</evidence>
<feature type="compositionally biased region" description="Polar residues" evidence="10">
    <location>
        <begin position="10"/>
        <end position="20"/>
    </location>
</feature>
<keyword evidence="3" id="KW-0049">Antioxidant</keyword>